<keyword evidence="4" id="KW-1185">Reference proteome</keyword>
<feature type="region of interest" description="Disordered" evidence="1">
    <location>
        <begin position="56"/>
        <end position="117"/>
    </location>
</feature>
<feature type="signal peptide" evidence="2">
    <location>
        <begin position="1"/>
        <end position="18"/>
    </location>
</feature>
<reference evidence="3" key="1">
    <citation type="submission" date="2020-05" db="EMBL/GenBank/DDBJ databases">
        <title>Phylogenomic resolution of chytrid fungi.</title>
        <authorList>
            <person name="Stajich J.E."/>
            <person name="Amses K."/>
            <person name="Simmons R."/>
            <person name="Seto K."/>
            <person name="Myers J."/>
            <person name="Bonds A."/>
            <person name="Quandt C.A."/>
            <person name="Barry K."/>
            <person name="Liu P."/>
            <person name="Grigoriev I."/>
            <person name="Longcore J.E."/>
            <person name="James T.Y."/>
        </authorList>
    </citation>
    <scope>NUCLEOTIDE SEQUENCE</scope>
    <source>
        <strain evidence="3">JEL0318</strain>
    </source>
</reference>
<protein>
    <submittedName>
        <fullName evidence="3">Uncharacterized protein</fullName>
    </submittedName>
</protein>
<dbReference type="EMBL" id="JADGJD010001891">
    <property type="protein sequence ID" value="KAJ3036875.1"/>
    <property type="molecule type" value="Genomic_DNA"/>
</dbReference>
<feature type="chain" id="PRO_5042107463" evidence="2">
    <location>
        <begin position="19"/>
        <end position="165"/>
    </location>
</feature>
<dbReference type="AlphaFoldDB" id="A0AAD5WX35"/>
<sequence length="165" mass="17870">MNAKLAFALLSLSALATAAPFDFEKDLLTERLAASNPRVGFVAPRHVDVGRRGYGKKCYSPAPVYGKPQTPGSGENPTEPGTGGENPTQPGKPYVPPKAEKKCKYIPSDPQWPSEEDWEGLRSALTAPEKLIKTVPIGSVCYEGQYFNATRCAEITAQWADSDLQ</sequence>
<name>A0AAD5WX35_9FUNG</name>
<evidence type="ECO:0000313" key="4">
    <source>
        <dbReference type="Proteomes" id="UP001212841"/>
    </source>
</evidence>
<evidence type="ECO:0000313" key="3">
    <source>
        <dbReference type="EMBL" id="KAJ3036875.1"/>
    </source>
</evidence>
<evidence type="ECO:0000256" key="1">
    <source>
        <dbReference type="SAM" id="MobiDB-lite"/>
    </source>
</evidence>
<accession>A0AAD5WX35</accession>
<evidence type="ECO:0000256" key="2">
    <source>
        <dbReference type="SAM" id="SignalP"/>
    </source>
</evidence>
<dbReference type="Proteomes" id="UP001212841">
    <property type="component" value="Unassembled WGS sequence"/>
</dbReference>
<organism evidence="3 4">
    <name type="scientific">Rhizophlyctis rosea</name>
    <dbReference type="NCBI Taxonomy" id="64517"/>
    <lineage>
        <taxon>Eukaryota</taxon>
        <taxon>Fungi</taxon>
        <taxon>Fungi incertae sedis</taxon>
        <taxon>Chytridiomycota</taxon>
        <taxon>Chytridiomycota incertae sedis</taxon>
        <taxon>Chytridiomycetes</taxon>
        <taxon>Rhizophlyctidales</taxon>
        <taxon>Rhizophlyctidaceae</taxon>
        <taxon>Rhizophlyctis</taxon>
    </lineage>
</organism>
<proteinExistence type="predicted"/>
<feature type="compositionally biased region" description="Low complexity" evidence="1">
    <location>
        <begin position="70"/>
        <end position="91"/>
    </location>
</feature>
<comment type="caution">
    <text evidence="3">The sequence shown here is derived from an EMBL/GenBank/DDBJ whole genome shotgun (WGS) entry which is preliminary data.</text>
</comment>
<gene>
    <name evidence="3" type="ORF">HK097_003684</name>
</gene>
<keyword evidence="2" id="KW-0732">Signal</keyword>